<keyword evidence="5 8" id="KW-0460">Magnesium</keyword>
<organism evidence="10 11">
    <name type="scientific">Bacillus changyiensis</name>
    <dbReference type="NCBI Taxonomy" id="3004103"/>
    <lineage>
        <taxon>Bacteria</taxon>
        <taxon>Bacillati</taxon>
        <taxon>Bacillota</taxon>
        <taxon>Bacilli</taxon>
        <taxon>Bacillales</taxon>
        <taxon>Bacillaceae</taxon>
        <taxon>Bacillus</taxon>
    </lineage>
</organism>
<accession>A0ABT4X2E0</accession>
<evidence type="ECO:0000256" key="6">
    <source>
        <dbReference type="ARBA" id="ARBA00023134"/>
    </source>
</evidence>
<protein>
    <recommendedName>
        <fullName evidence="8">Probable molybdenum cofactor guanylyltransferase</fullName>
        <shortName evidence="8">MoCo guanylyltransferase</shortName>
        <ecNumber evidence="8">2.7.7.77</ecNumber>
    </recommendedName>
    <alternativeName>
        <fullName evidence="8">GTP:molybdopterin guanylyltransferase</fullName>
    </alternativeName>
    <alternativeName>
        <fullName evidence="8">Mo-MPT guanylyltransferase</fullName>
    </alternativeName>
    <alternativeName>
        <fullName evidence="8">Molybdopterin guanylyltransferase</fullName>
    </alternativeName>
    <alternativeName>
        <fullName evidence="8">Molybdopterin-guanine dinucleotide synthase</fullName>
        <shortName evidence="8">MGD synthase</shortName>
    </alternativeName>
</protein>
<dbReference type="GO" id="GO:0016779">
    <property type="term" value="F:nucleotidyltransferase activity"/>
    <property type="evidence" value="ECO:0007669"/>
    <property type="project" value="UniProtKB-KW"/>
</dbReference>
<comment type="cofactor">
    <cofactor evidence="8">
        <name>Mg(2+)</name>
        <dbReference type="ChEBI" id="CHEBI:18420"/>
    </cofactor>
</comment>
<feature type="binding site" evidence="8">
    <location>
        <position position="20"/>
    </location>
    <ligand>
        <name>GTP</name>
        <dbReference type="ChEBI" id="CHEBI:37565"/>
    </ligand>
</feature>
<evidence type="ECO:0000259" key="9">
    <source>
        <dbReference type="Pfam" id="PF12804"/>
    </source>
</evidence>
<dbReference type="EMBL" id="JAQKAB010000003">
    <property type="protein sequence ID" value="MDA7026277.1"/>
    <property type="molecule type" value="Genomic_DNA"/>
</dbReference>
<keyword evidence="4 8" id="KW-0547">Nucleotide-binding</keyword>
<dbReference type="Pfam" id="PF12804">
    <property type="entry name" value="NTP_transf_3"/>
    <property type="match status" value="1"/>
</dbReference>
<keyword evidence="10" id="KW-0548">Nucleotidyltransferase</keyword>
<evidence type="ECO:0000256" key="2">
    <source>
        <dbReference type="ARBA" id="ARBA00022679"/>
    </source>
</evidence>
<sequence length="193" mass="21629">MKPIHVLLAGGLSRRFGEPKAFAMWENKPFYQWCKQAMGGKVVILSHSELLDRFKNNGEVSVIEDIDPFKGKGPLAGIYTAMERQDGDCYVVLACDMPLIRQNTITALKKSMSLETDAVVIVANGQVQPLVAVYHKRLKPVLYEQLCQNELKLSDFLARIRVTYIHAETIGAKASEFFNINEKSDLEKIKGGL</sequence>
<dbReference type="PANTHER" id="PTHR19136:SF81">
    <property type="entry name" value="MOLYBDENUM COFACTOR GUANYLYLTRANSFERASE"/>
    <property type="match status" value="1"/>
</dbReference>
<comment type="domain">
    <text evidence="8">The N-terminal domain determines nucleotide recognition and specific binding, while the C-terminal domain determines the specific binding to the target protein.</text>
</comment>
<gene>
    <name evidence="8" type="primary">mobA</name>
    <name evidence="10" type="ORF">PJ311_06565</name>
</gene>
<proteinExistence type="inferred from homology"/>
<dbReference type="CDD" id="cd02503">
    <property type="entry name" value="MobA"/>
    <property type="match status" value="1"/>
</dbReference>
<dbReference type="PANTHER" id="PTHR19136">
    <property type="entry name" value="MOLYBDENUM COFACTOR GUANYLYLTRANSFERASE"/>
    <property type="match status" value="1"/>
</dbReference>
<evidence type="ECO:0000256" key="3">
    <source>
        <dbReference type="ARBA" id="ARBA00022723"/>
    </source>
</evidence>
<keyword evidence="3 8" id="KW-0479">Metal-binding</keyword>
<keyword evidence="1 8" id="KW-0963">Cytoplasm</keyword>
<evidence type="ECO:0000313" key="10">
    <source>
        <dbReference type="EMBL" id="MDA7026277.1"/>
    </source>
</evidence>
<dbReference type="RefSeq" id="WP_271340101.1">
    <property type="nucleotide sequence ID" value="NZ_JAQKAB010000003.1"/>
</dbReference>
<dbReference type="SUPFAM" id="SSF53448">
    <property type="entry name" value="Nucleotide-diphospho-sugar transferases"/>
    <property type="match status" value="1"/>
</dbReference>
<evidence type="ECO:0000313" key="11">
    <source>
        <dbReference type="Proteomes" id="UP001211894"/>
    </source>
</evidence>
<comment type="caution">
    <text evidence="10">The sequence shown here is derived from an EMBL/GenBank/DDBJ whole genome shotgun (WGS) entry which is preliminary data.</text>
</comment>
<evidence type="ECO:0000256" key="8">
    <source>
        <dbReference type="HAMAP-Rule" id="MF_00316"/>
    </source>
</evidence>
<keyword evidence="6 8" id="KW-0342">GTP-binding</keyword>
<feature type="binding site" evidence="8">
    <location>
        <position position="96"/>
    </location>
    <ligand>
        <name>Mg(2+)</name>
        <dbReference type="ChEBI" id="CHEBI:18420"/>
    </ligand>
</feature>
<dbReference type="InterPro" id="IPR029044">
    <property type="entry name" value="Nucleotide-diphossugar_trans"/>
</dbReference>
<feature type="domain" description="MobA-like NTP transferase" evidence="9">
    <location>
        <begin position="6"/>
        <end position="157"/>
    </location>
</feature>
<evidence type="ECO:0000256" key="4">
    <source>
        <dbReference type="ARBA" id="ARBA00022741"/>
    </source>
</evidence>
<reference evidence="10 11" key="1">
    <citation type="submission" date="2023-01" db="EMBL/GenBank/DDBJ databases">
        <title>Bacillus changyiensis sp. nov., isolated from a coastal deposit.</title>
        <authorList>
            <person name="Xiao G."/>
            <person name="Lai Q."/>
            <person name="Hu Z."/>
            <person name="Shao Z."/>
        </authorList>
    </citation>
    <scope>NUCLEOTIDE SEQUENCE [LARGE SCALE GENOMIC DNA]</scope>
    <source>
        <strain evidence="10 11">CLL-7-23</strain>
    </source>
</reference>
<comment type="subcellular location">
    <subcellularLocation>
        <location evidence="8">Cytoplasm</location>
    </subcellularLocation>
</comment>
<dbReference type="HAMAP" id="MF_00316">
    <property type="entry name" value="MobA"/>
    <property type="match status" value="1"/>
</dbReference>
<keyword evidence="11" id="KW-1185">Reference proteome</keyword>
<evidence type="ECO:0000256" key="1">
    <source>
        <dbReference type="ARBA" id="ARBA00022490"/>
    </source>
</evidence>
<name>A0ABT4X2E0_9BACI</name>
<dbReference type="EC" id="2.7.7.77" evidence="8"/>
<comment type="catalytic activity">
    <reaction evidence="8">
        <text>Mo-molybdopterin + GTP + H(+) = Mo-molybdopterin guanine dinucleotide + diphosphate</text>
        <dbReference type="Rhea" id="RHEA:34243"/>
        <dbReference type="ChEBI" id="CHEBI:15378"/>
        <dbReference type="ChEBI" id="CHEBI:33019"/>
        <dbReference type="ChEBI" id="CHEBI:37565"/>
        <dbReference type="ChEBI" id="CHEBI:71302"/>
        <dbReference type="ChEBI" id="CHEBI:71310"/>
        <dbReference type="EC" id="2.7.7.77"/>
    </reaction>
</comment>
<comment type="similarity">
    <text evidence="8">Belongs to the MobA family.</text>
</comment>
<dbReference type="Proteomes" id="UP001211894">
    <property type="component" value="Unassembled WGS sequence"/>
</dbReference>
<keyword evidence="2 8" id="KW-0808">Transferase</keyword>
<dbReference type="InterPro" id="IPR025877">
    <property type="entry name" value="MobA-like_NTP_Trfase"/>
</dbReference>
<feature type="binding site" evidence="8">
    <location>
        <position position="96"/>
    </location>
    <ligand>
        <name>GTP</name>
        <dbReference type="ChEBI" id="CHEBI:37565"/>
    </ligand>
</feature>
<comment type="function">
    <text evidence="8">Transfers a GMP moiety from GTP to Mo-molybdopterin (Mo-MPT) cofactor (Moco or molybdenum cofactor) to form Mo-molybdopterin guanine dinucleotide (Mo-MGD) cofactor.</text>
</comment>
<dbReference type="InterPro" id="IPR013482">
    <property type="entry name" value="Molybde_CF_guanTrfase"/>
</dbReference>
<feature type="binding site" evidence="8">
    <location>
        <position position="65"/>
    </location>
    <ligand>
        <name>GTP</name>
        <dbReference type="ChEBI" id="CHEBI:37565"/>
    </ligand>
</feature>
<feature type="binding site" evidence="8">
    <location>
        <begin position="8"/>
        <end position="10"/>
    </location>
    <ligand>
        <name>GTP</name>
        <dbReference type="ChEBI" id="CHEBI:37565"/>
    </ligand>
</feature>
<evidence type="ECO:0000256" key="7">
    <source>
        <dbReference type="ARBA" id="ARBA00023150"/>
    </source>
</evidence>
<keyword evidence="7 8" id="KW-0501">Molybdenum cofactor biosynthesis</keyword>
<evidence type="ECO:0000256" key="5">
    <source>
        <dbReference type="ARBA" id="ARBA00022842"/>
    </source>
</evidence>
<dbReference type="Gene3D" id="3.90.550.10">
    <property type="entry name" value="Spore Coat Polysaccharide Biosynthesis Protein SpsA, Chain A"/>
    <property type="match status" value="1"/>
</dbReference>
<comment type="caution">
    <text evidence="8">Lacks conserved residue(s) required for the propagation of feature annotation.</text>
</comment>